<dbReference type="GO" id="GO:0005634">
    <property type="term" value="C:nucleus"/>
    <property type="evidence" value="ECO:0007669"/>
    <property type="project" value="TreeGrafter"/>
</dbReference>
<feature type="compositionally biased region" description="Basic and acidic residues" evidence="4">
    <location>
        <begin position="219"/>
        <end position="231"/>
    </location>
</feature>
<dbReference type="InterPro" id="IPR038718">
    <property type="entry name" value="SNF2-like_sf"/>
</dbReference>
<dbReference type="AlphaFoldDB" id="B4NLA4"/>
<evidence type="ECO:0000259" key="5">
    <source>
        <dbReference type="PROSITE" id="PS51192"/>
    </source>
</evidence>
<dbReference type="OrthoDB" id="423559at2759"/>
<dbReference type="InterPro" id="IPR000330">
    <property type="entry name" value="SNF2_N"/>
</dbReference>
<organism evidence="7 8">
    <name type="scientific">Drosophila willistoni</name>
    <name type="common">Fruit fly</name>
    <dbReference type="NCBI Taxonomy" id="7260"/>
    <lineage>
        <taxon>Eukaryota</taxon>
        <taxon>Metazoa</taxon>
        <taxon>Ecdysozoa</taxon>
        <taxon>Arthropoda</taxon>
        <taxon>Hexapoda</taxon>
        <taxon>Insecta</taxon>
        <taxon>Pterygota</taxon>
        <taxon>Neoptera</taxon>
        <taxon>Endopterygota</taxon>
        <taxon>Diptera</taxon>
        <taxon>Brachycera</taxon>
        <taxon>Muscomorpha</taxon>
        <taxon>Ephydroidea</taxon>
        <taxon>Drosophilidae</taxon>
        <taxon>Drosophila</taxon>
        <taxon>Sophophora</taxon>
    </lineage>
</organism>
<evidence type="ECO:0000256" key="2">
    <source>
        <dbReference type="ARBA" id="ARBA00022801"/>
    </source>
</evidence>
<dbReference type="GO" id="GO:0016787">
    <property type="term" value="F:hydrolase activity"/>
    <property type="evidence" value="ECO:0007669"/>
    <property type="project" value="UniProtKB-KW"/>
</dbReference>
<dbReference type="InterPro" id="IPR014001">
    <property type="entry name" value="Helicase_ATP-bd"/>
</dbReference>
<dbReference type="InterPro" id="IPR050628">
    <property type="entry name" value="SNF2_RAD54_helicase_TF"/>
</dbReference>
<dbReference type="InterPro" id="IPR001650">
    <property type="entry name" value="Helicase_C-like"/>
</dbReference>
<dbReference type="PANTHER" id="PTHR45626:SF50">
    <property type="entry name" value="TRANSCRIPTION TERMINATION FACTOR 2"/>
    <property type="match status" value="1"/>
</dbReference>
<gene>
    <name evidence="7" type="primary">Dwil\GK14069</name>
    <name evidence="7" type="ORF">Dwil_GK14069</name>
</gene>
<dbReference type="GO" id="GO:0006281">
    <property type="term" value="P:DNA repair"/>
    <property type="evidence" value="ECO:0007669"/>
    <property type="project" value="TreeGrafter"/>
</dbReference>
<feature type="domain" description="Helicase ATP-binding" evidence="5">
    <location>
        <begin position="118"/>
        <end position="378"/>
    </location>
</feature>
<dbReference type="SMART" id="SM00487">
    <property type="entry name" value="DEXDc"/>
    <property type="match status" value="1"/>
</dbReference>
<keyword evidence="2" id="KW-0378">Hydrolase</keyword>
<dbReference type="eggNOG" id="KOG4439">
    <property type="taxonomic scope" value="Eukaryota"/>
</dbReference>
<dbReference type="InterPro" id="IPR027417">
    <property type="entry name" value="P-loop_NTPase"/>
</dbReference>
<dbReference type="HOGENOM" id="CLU_000315_2_9_1"/>
<feature type="region of interest" description="Disordered" evidence="4">
    <location>
        <begin position="215"/>
        <end position="241"/>
    </location>
</feature>
<dbReference type="Proteomes" id="UP000007798">
    <property type="component" value="Unassembled WGS sequence"/>
</dbReference>
<dbReference type="PANTHER" id="PTHR45626">
    <property type="entry name" value="TRANSCRIPTION TERMINATION FACTOR 2-RELATED"/>
    <property type="match status" value="1"/>
</dbReference>
<reference evidence="7 8" key="1">
    <citation type="journal article" date="2007" name="Nature">
        <title>Evolution of genes and genomes on the Drosophila phylogeny.</title>
        <authorList>
            <consortium name="Drosophila 12 Genomes Consortium"/>
            <person name="Clark A.G."/>
            <person name="Eisen M.B."/>
            <person name="Smith D.R."/>
            <person name="Bergman C.M."/>
            <person name="Oliver B."/>
            <person name="Markow T.A."/>
            <person name="Kaufman T.C."/>
            <person name="Kellis M."/>
            <person name="Gelbart W."/>
            <person name="Iyer V.N."/>
            <person name="Pollard D.A."/>
            <person name="Sackton T.B."/>
            <person name="Larracuente A.M."/>
            <person name="Singh N.D."/>
            <person name="Abad J.P."/>
            <person name="Abt D.N."/>
            <person name="Adryan B."/>
            <person name="Aguade M."/>
            <person name="Akashi H."/>
            <person name="Anderson W.W."/>
            <person name="Aquadro C.F."/>
            <person name="Ardell D.H."/>
            <person name="Arguello R."/>
            <person name="Artieri C.G."/>
            <person name="Barbash D.A."/>
            <person name="Barker D."/>
            <person name="Barsanti P."/>
            <person name="Batterham P."/>
            <person name="Batzoglou S."/>
            <person name="Begun D."/>
            <person name="Bhutkar A."/>
            <person name="Blanco E."/>
            <person name="Bosak S.A."/>
            <person name="Bradley R.K."/>
            <person name="Brand A.D."/>
            <person name="Brent M.R."/>
            <person name="Brooks A.N."/>
            <person name="Brown R.H."/>
            <person name="Butlin R.K."/>
            <person name="Caggese C."/>
            <person name="Calvi B.R."/>
            <person name="Bernardo de Carvalho A."/>
            <person name="Caspi A."/>
            <person name="Castrezana S."/>
            <person name="Celniker S.E."/>
            <person name="Chang J.L."/>
            <person name="Chapple C."/>
            <person name="Chatterji S."/>
            <person name="Chinwalla A."/>
            <person name="Civetta A."/>
            <person name="Clifton S.W."/>
            <person name="Comeron J.M."/>
            <person name="Costello J.C."/>
            <person name="Coyne J.A."/>
            <person name="Daub J."/>
            <person name="David R.G."/>
            <person name="Delcher A.L."/>
            <person name="Delehaunty K."/>
            <person name="Do C.B."/>
            <person name="Ebling H."/>
            <person name="Edwards K."/>
            <person name="Eickbush T."/>
            <person name="Evans J.D."/>
            <person name="Filipski A."/>
            <person name="Findeiss S."/>
            <person name="Freyhult E."/>
            <person name="Fulton L."/>
            <person name="Fulton R."/>
            <person name="Garcia A.C."/>
            <person name="Gardiner A."/>
            <person name="Garfield D.A."/>
            <person name="Garvin B.E."/>
            <person name="Gibson G."/>
            <person name="Gilbert D."/>
            <person name="Gnerre S."/>
            <person name="Godfrey J."/>
            <person name="Good R."/>
            <person name="Gotea V."/>
            <person name="Gravely B."/>
            <person name="Greenberg A.J."/>
            <person name="Griffiths-Jones S."/>
            <person name="Gross S."/>
            <person name="Guigo R."/>
            <person name="Gustafson E.A."/>
            <person name="Haerty W."/>
            <person name="Hahn M.W."/>
            <person name="Halligan D.L."/>
            <person name="Halpern A.L."/>
            <person name="Halter G.M."/>
            <person name="Han M.V."/>
            <person name="Heger A."/>
            <person name="Hillier L."/>
            <person name="Hinrichs A.S."/>
            <person name="Holmes I."/>
            <person name="Hoskins R.A."/>
            <person name="Hubisz M.J."/>
            <person name="Hultmark D."/>
            <person name="Huntley M.A."/>
            <person name="Jaffe D.B."/>
            <person name="Jagadeeshan S."/>
            <person name="Jeck W.R."/>
            <person name="Johnson J."/>
            <person name="Jones C.D."/>
            <person name="Jordan W.C."/>
            <person name="Karpen G.H."/>
            <person name="Kataoka E."/>
            <person name="Keightley P.D."/>
            <person name="Kheradpour P."/>
            <person name="Kirkness E.F."/>
            <person name="Koerich L.B."/>
            <person name="Kristiansen K."/>
            <person name="Kudrna D."/>
            <person name="Kulathinal R.J."/>
            <person name="Kumar S."/>
            <person name="Kwok R."/>
            <person name="Lander E."/>
            <person name="Langley C.H."/>
            <person name="Lapoint R."/>
            <person name="Lazzaro B.P."/>
            <person name="Lee S.J."/>
            <person name="Levesque L."/>
            <person name="Li R."/>
            <person name="Lin C.F."/>
            <person name="Lin M.F."/>
            <person name="Lindblad-Toh K."/>
            <person name="Llopart A."/>
            <person name="Long M."/>
            <person name="Low L."/>
            <person name="Lozovsky E."/>
            <person name="Lu J."/>
            <person name="Luo M."/>
            <person name="Machado C.A."/>
            <person name="Makalowski W."/>
            <person name="Marzo M."/>
            <person name="Matsuda M."/>
            <person name="Matzkin L."/>
            <person name="McAllister B."/>
            <person name="McBride C.S."/>
            <person name="McKernan B."/>
            <person name="McKernan K."/>
            <person name="Mendez-Lago M."/>
            <person name="Minx P."/>
            <person name="Mollenhauer M.U."/>
            <person name="Montooth K."/>
            <person name="Mount S.M."/>
            <person name="Mu X."/>
            <person name="Myers E."/>
            <person name="Negre B."/>
            <person name="Newfeld S."/>
            <person name="Nielsen R."/>
            <person name="Noor M.A."/>
            <person name="O'Grady P."/>
            <person name="Pachter L."/>
            <person name="Papaceit M."/>
            <person name="Parisi M.J."/>
            <person name="Parisi M."/>
            <person name="Parts L."/>
            <person name="Pedersen J.S."/>
            <person name="Pesole G."/>
            <person name="Phillippy A.M."/>
            <person name="Ponting C.P."/>
            <person name="Pop M."/>
            <person name="Porcelli D."/>
            <person name="Powell J.R."/>
            <person name="Prohaska S."/>
            <person name="Pruitt K."/>
            <person name="Puig M."/>
            <person name="Quesneville H."/>
            <person name="Ram K.R."/>
            <person name="Rand D."/>
            <person name="Rasmussen M.D."/>
            <person name="Reed L.K."/>
            <person name="Reenan R."/>
            <person name="Reily A."/>
            <person name="Remington K.A."/>
            <person name="Rieger T.T."/>
            <person name="Ritchie M.G."/>
            <person name="Robin C."/>
            <person name="Rogers Y.H."/>
            <person name="Rohde C."/>
            <person name="Rozas J."/>
            <person name="Rubenfield M.J."/>
            <person name="Ruiz A."/>
            <person name="Russo S."/>
            <person name="Salzberg S.L."/>
            <person name="Sanchez-Gracia A."/>
            <person name="Saranga D.J."/>
            <person name="Sato H."/>
            <person name="Schaeffer S.W."/>
            <person name="Schatz M.C."/>
            <person name="Schlenke T."/>
            <person name="Schwartz R."/>
            <person name="Segarra C."/>
            <person name="Singh R.S."/>
            <person name="Sirot L."/>
            <person name="Sirota M."/>
            <person name="Sisneros N.B."/>
            <person name="Smith C.D."/>
            <person name="Smith T.F."/>
            <person name="Spieth J."/>
            <person name="Stage D.E."/>
            <person name="Stark A."/>
            <person name="Stephan W."/>
            <person name="Strausberg R.L."/>
            <person name="Strempel S."/>
            <person name="Sturgill D."/>
            <person name="Sutton G."/>
            <person name="Sutton G.G."/>
            <person name="Tao W."/>
            <person name="Teichmann S."/>
            <person name="Tobari Y.N."/>
            <person name="Tomimura Y."/>
            <person name="Tsolas J.M."/>
            <person name="Valente V.L."/>
            <person name="Venter E."/>
            <person name="Venter J.C."/>
            <person name="Vicario S."/>
            <person name="Vieira F.G."/>
            <person name="Vilella A.J."/>
            <person name="Villasante A."/>
            <person name="Walenz B."/>
            <person name="Wang J."/>
            <person name="Wasserman M."/>
            <person name="Watts T."/>
            <person name="Wilson D."/>
            <person name="Wilson R.K."/>
            <person name="Wing R.A."/>
            <person name="Wolfner M.F."/>
            <person name="Wong A."/>
            <person name="Wong G.K."/>
            <person name="Wu C.I."/>
            <person name="Wu G."/>
            <person name="Yamamoto D."/>
            <person name="Yang H.P."/>
            <person name="Yang S.P."/>
            <person name="Yorke J.A."/>
            <person name="Yoshida K."/>
            <person name="Zdobnov E."/>
            <person name="Zhang P."/>
            <person name="Zhang Y."/>
            <person name="Zimin A.V."/>
            <person name="Baldwin J."/>
            <person name="Abdouelleil A."/>
            <person name="Abdulkadir J."/>
            <person name="Abebe A."/>
            <person name="Abera B."/>
            <person name="Abreu J."/>
            <person name="Acer S.C."/>
            <person name="Aftuck L."/>
            <person name="Alexander A."/>
            <person name="An P."/>
            <person name="Anderson E."/>
            <person name="Anderson S."/>
            <person name="Arachi H."/>
            <person name="Azer M."/>
            <person name="Bachantsang P."/>
            <person name="Barry A."/>
            <person name="Bayul T."/>
            <person name="Berlin A."/>
            <person name="Bessette D."/>
            <person name="Bloom T."/>
            <person name="Blye J."/>
            <person name="Boguslavskiy L."/>
            <person name="Bonnet C."/>
            <person name="Boukhgalter B."/>
            <person name="Bourzgui I."/>
            <person name="Brown A."/>
            <person name="Cahill P."/>
            <person name="Channer S."/>
            <person name="Cheshatsang Y."/>
            <person name="Chuda L."/>
            <person name="Citroen M."/>
            <person name="Collymore A."/>
            <person name="Cooke P."/>
            <person name="Costello M."/>
            <person name="D'Aco K."/>
            <person name="Daza R."/>
            <person name="De Haan G."/>
            <person name="DeGray S."/>
            <person name="DeMaso C."/>
            <person name="Dhargay N."/>
            <person name="Dooley K."/>
            <person name="Dooley E."/>
            <person name="Doricent M."/>
            <person name="Dorje P."/>
            <person name="Dorjee K."/>
            <person name="Dupes A."/>
            <person name="Elong R."/>
            <person name="Falk J."/>
            <person name="Farina A."/>
            <person name="Faro S."/>
            <person name="Ferguson D."/>
            <person name="Fisher S."/>
            <person name="Foley C.D."/>
            <person name="Franke A."/>
            <person name="Friedrich D."/>
            <person name="Gadbois L."/>
            <person name="Gearin G."/>
            <person name="Gearin C.R."/>
            <person name="Giannoukos G."/>
            <person name="Goode T."/>
            <person name="Graham J."/>
            <person name="Grandbois E."/>
            <person name="Grewal S."/>
            <person name="Gyaltsen K."/>
            <person name="Hafez N."/>
            <person name="Hagos B."/>
            <person name="Hall J."/>
            <person name="Henson C."/>
            <person name="Hollinger A."/>
            <person name="Honan T."/>
            <person name="Huard M.D."/>
            <person name="Hughes L."/>
            <person name="Hurhula B."/>
            <person name="Husby M.E."/>
            <person name="Kamat A."/>
            <person name="Kanga B."/>
            <person name="Kashin S."/>
            <person name="Khazanovich D."/>
            <person name="Kisner P."/>
            <person name="Lance K."/>
            <person name="Lara M."/>
            <person name="Lee W."/>
            <person name="Lennon N."/>
            <person name="Letendre F."/>
            <person name="LeVine R."/>
            <person name="Lipovsky A."/>
            <person name="Liu X."/>
            <person name="Liu J."/>
            <person name="Liu S."/>
            <person name="Lokyitsang T."/>
            <person name="Lokyitsang Y."/>
            <person name="Lubonja R."/>
            <person name="Lui A."/>
            <person name="MacDonald P."/>
            <person name="Magnisalis V."/>
            <person name="Maru K."/>
            <person name="Matthews C."/>
            <person name="McCusker W."/>
            <person name="McDonough S."/>
            <person name="Mehta T."/>
            <person name="Meldrim J."/>
            <person name="Meneus L."/>
            <person name="Mihai O."/>
            <person name="Mihalev A."/>
            <person name="Mihova T."/>
            <person name="Mittelman R."/>
            <person name="Mlenga V."/>
            <person name="Montmayeur A."/>
            <person name="Mulrain L."/>
            <person name="Navidi A."/>
            <person name="Naylor J."/>
            <person name="Negash T."/>
            <person name="Nguyen T."/>
            <person name="Nguyen N."/>
            <person name="Nicol R."/>
            <person name="Norbu C."/>
            <person name="Norbu N."/>
            <person name="Novod N."/>
            <person name="O'Neill B."/>
            <person name="Osman S."/>
            <person name="Markiewicz E."/>
            <person name="Oyono O.L."/>
            <person name="Patti C."/>
            <person name="Phunkhang P."/>
            <person name="Pierre F."/>
            <person name="Priest M."/>
            <person name="Raghuraman S."/>
            <person name="Rege F."/>
            <person name="Reyes R."/>
            <person name="Rise C."/>
            <person name="Rogov P."/>
            <person name="Ross K."/>
            <person name="Ryan E."/>
            <person name="Settipalli S."/>
            <person name="Shea T."/>
            <person name="Sherpa N."/>
            <person name="Shi L."/>
            <person name="Shih D."/>
            <person name="Sparrow T."/>
            <person name="Spaulding J."/>
            <person name="Stalker J."/>
            <person name="Stange-Thomann N."/>
            <person name="Stavropoulos S."/>
            <person name="Stone C."/>
            <person name="Strader C."/>
            <person name="Tesfaye S."/>
            <person name="Thomson T."/>
            <person name="Thoulutsang Y."/>
            <person name="Thoulutsang D."/>
            <person name="Topham K."/>
            <person name="Topping I."/>
            <person name="Tsamla T."/>
            <person name="Vassiliev H."/>
            <person name="Vo A."/>
            <person name="Wangchuk T."/>
            <person name="Wangdi T."/>
            <person name="Weiand M."/>
            <person name="Wilkinson J."/>
            <person name="Wilson A."/>
            <person name="Yadav S."/>
            <person name="Young G."/>
            <person name="Yu Q."/>
            <person name="Zembek L."/>
            <person name="Zhong D."/>
            <person name="Zimmer A."/>
            <person name="Zwirko Z."/>
            <person name="Jaffe D.B."/>
            <person name="Alvarez P."/>
            <person name="Brockman W."/>
            <person name="Butler J."/>
            <person name="Chin C."/>
            <person name="Gnerre S."/>
            <person name="Grabherr M."/>
            <person name="Kleber M."/>
            <person name="Mauceli E."/>
            <person name="MacCallum I."/>
        </authorList>
    </citation>
    <scope>NUCLEOTIDE SEQUENCE [LARGE SCALE GENOMIC DNA]</scope>
    <source>
        <strain evidence="8">Tucson 14030-0811.24</strain>
    </source>
</reference>
<proteinExistence type="predicted"/>
<dbReference type="CDD" id="cd18793">
    <property type="entry name" value="SF2_C_SNF"/>
    <property type="match status" value="1"/>
</dbReference>
<feature type="domain" description="Helicase C-terminal" evidence="6">
    <location>
        <begin position="656"/>
        <end position="815"/>
    </location>
</feature>
<keyword evidence="8" id="KW-1185">Reference proteome</keyword>
<evidence type="ECO:0000256" key="3">
    <source>
        <dbReference type="ARBA" id="ARBA00022840"/>
    </source>
</evidence>
<evidence type="ECO:0008006" key="9">
    <source>
        <dbReference type="Google" id="ProtNLM"/>
    </source>
</evidence>
<dbReference type="Gene3D" id="3.40.50.300">
    <property type="entry name" value="P-loop containing nucleotide triphosphate hydrolases"/>
    <property type="match status" value="1"/>
</dbReference>
<evidence type="ECO:0000256" key="4">
    <source>
        <dbReference type="SAM" id="MobiDB-lite"/>
    </source>
</evidence>
<evidence type="ECO:0000313" key="7">
    <source>
        <dbReference type="EMBL" id="EDW84307.2"/>
    </source>
</evidence>
<evidence type="ECO:0000256" key="1">
    <source>
        <dbReference type="ARBA" id="ARBA00022741"/>
    </source>
</evidence>
<dbReference type="GO" id="GO:0008094">
    <property type="term" value="F:ATP-dependent activity, acting on DNA"/>
    <property type="evidence" value="ECO:0007669"/>
    <property type="project" value="TreeGrafter"/>
</dbReference>
<keyword evidence="3" id="KW-0067">ATP-binding</keyword>
<dbReference type="GO" id="GO:0005524">
    <property type="term" value="F:ATP binding"/>
    <property type="evidence" value="ECO:0007669"/>
    <property type="project" value="UniProtKB-KW"/>
</dbReference>
<dbReference type="InterPro" id="IPR049730">
    <property type="entry name" value="SNF2/RAD54-like_C"/>
</dbReference>
<dbReference type="STRING" id="7260.B4NLA4"/>
<name>B4NLA4_DROWI</name>
<evidence type="ECO:0000313" key="8">
    <source>
        <dbReference type="Proteomes" id="UP000007798"/>
    </source>
</evidence>
<dbReference type="SMART" id="SM00490">
    <property type="entry name" value="HELICc"/>
    <property type="match status" value="1"/>
</dbReference>
<keyword evidence="1" id="KW-0547">Nucleotide-binding</keyword>
<dbReference type="PROSITE" id="PS51192">
    <property type="entry name" value="HELICASE_ATP_BIND_1"/>
    <property type="match status" value="1"/>
</dbReference>
<dbReference type="FunCoup" id="B4NLA4">
    <property type="interactions" value="710"/>
</dbReference>
<accession>B4NLA4</accession>
<dbReference type="EMBL" id="CH964272">
    <property type="protein sequence ID" value="EDW84307.2"/>
    <property type="molecule type" value="Genomic_DNA"/>
</dbReference>
<dbReference type="SUPFAM" id="SSF52540">
    <property type="entry name" value="P-loop containing nucleoside triphosphate hydrolases"/>
    <property type="match status" value="2"/>
</dbReference>
<protein>
    <recommendedName>
        <fullName evidence="9">Transcription termination factor 2</fullName>
    </recommendedName>
</protein>
<dbReference type="Pfam" id="PF00271">
    <property type="entry name" value="Helicase_C"/>
    <property type="match status" value="1"/>
</dbReference>
<dbReference type="PROSITE" id="PS51194">
    <property type="entry name" value="HELICASE_CTER"/>
    <property type="match status" value="1"/>
</dbReference>
<dbReference type="Gene3D" id="3.40.50.10810">
    <property type="entry name" value="Tandem AAA-ATPase domain"/>
    <property type="match status" value="2"/>
</dbReference>
<sequence length="820" mass="93902">MSKTDVAANIKNEVLDSDWDDDDLENCYSLEFAGITEKDTNDELSNDFLNGDFNDVTLASRKVKGAADYSHLKNTIMDCLKVLHEPVEPSPEEIAEQPVALLVPLLKHQQRGLKWLQYREKQAVRGGILADDMGLGKTLSMISLMLSTIQETREKEDIKRKALETEWNRQFYSLQVEQKKPIFSLFSYDDEDQTAENKQPTNSFQMEARPLFKTESVQEEEKPVAPMKDMETTDNDSDSDIGPYGRAGTLVICPMSVMQQWANEATSKVTDNYIKILIYHGPNRRNIDLETLLSYDMVITSYHTIAKERKRLYDSSLLFAVKWHRVILDEAHVIRNRATACCSAVCALDAKCHWALTGTPVHNKAIDVLALLSFLKVPNFKSLQQCKDYLNQGIKAHCRLHAIIKPLMLRRTKSELQQSGEMPSLPELIIEVIQVTLSDAELVVYQILSSISQSIFEQYLRQRREGNPDLNYYCNDKTPVFMPKIFEAVYSELYGRFLKSMGYTAGFKVKGIVILVLLLRLRQFCCHPGLMVQMICDTLNTEDFNKMNDDIDEMVGHLKTDILAELDNYNPNESQQEIKIDYEDQNGNLKLEEEKKCLTFLKMDQTEKQEPNNEATPTDLNVVLPDEGTAAKLLRPNNPIFQFSNLSSKMKLISAKLQQVLNETNDKVIVVSQWTSFLDVIKKHLDSLSWETLAFNGKMSFKDRQLVLDEFNDTNNSKRVLLLSLTAGGVGLNLNVANHLLLIDLHWNPQLEKQAQDRIYRYGQHKKTYIYRFMCVDTIEQRIQALQDYKLELAKMVINGGRLPNSGRLTLQELKKLFGL</sequence>
<dbReference type="InParanoid" id="B4NLA4"/>
<dbReference type="Pfam" id="PF00176">
    <property type="entry name" value="SNF2-rel_dom"/>
    <property type="match status" value="1"/>
</dbReference>
<evidence type="ECO:0000259" key="6">
    <source>
        <dbReference type="PROSITE" id="PS51194"/>
    </source>
</evidence>